<accession>A0A375JBM6</accession>
<dbReference type="EMBL" id="OVTA01000075">
    <property type="protein sequence ID" value="SPS02497.1"/>
    <property type="molecule type" value="Genomic_DNA"/>
</dbReference>
<dbReference type="AlphaFoldDB" id="A0A375JBM6"/>
<protein>
    <submittedName>
        <fullName evidence="1">Uncharacterized protein</fullName>
    </submittedName>
</protein>
<evidence type="ECO:0000313" key="1">
    <source>
        <dbReference type="EMBL" id="SPS02497.1"/>
    </source>
</evidence>
<sequence length="72" mass="7920">MRGRARSFTGWDSLTDAFGPLSNGGCDEGKAVAIGRENSLGRLGAGEKRTTRKRQGLTVHGIRKRLHVQWLQ</sequence>
<reference evidence="1 2" key="1">
    <citation type="submission" date="2018-01" db="EMBL/GenBank/DDBJ databases">
        <authorList>
            <person name="Gaut B.S."/>
            <person name="Morton B.R."/>
            <person name="Clegg M.T."/>
            <person name="Duvall M.R."/>
        </authorList>
    </citation>
    <scope>NUCLEOTIDE SEQUENCE [LARGE SCALE GENOMIC DNA]</scope>
    <source>
        <strain evidence="1">Cupriavidus taiwanensis cmp 52</strain>
    </source>
</reference>
<dbReference type="Proteomes" id="UP000256805">
    <property type="component" value="Unassembled WGS sequence"/>
</dbReference>
<evidence type="ECO:0000313" key="2">
    <source>
        <dbReference type="Proteomes" id="UP000256805"/>
    </source>
</evidence>
<proteinExistence type="predicted"/>
<name>A0A375JBM6_9BURK</name>
<gene>
    <name evidence="1" type="ORF">CBM2634_U120010</name>
</gene>
<organism evidence="1 2">
    <name type="scientific">Cupriavidus taiwanensis</name>
    <dbReference type="NCBI Taxonomy" id="164546"/>
    <lineage>
        <taxon>Bacteria</taxon>
        <taxon>Pseudomonadati</taxon>
        <taxon>Pseudomonadota</taxon>
        <taxon>Betaproteobacteria</taxon>
        <taxon>Burkholderiales</taxon>
        <taxon>Burkholderiaceae</taxon>
        <taxon>Cupriavidus</taxon>
    </lineage>
</organism>